<dbReference type="InParanoid" id="K2S4E7"/>
<reference evidence="2 3" key="1">
    <citation type="journal article" date="2012" name="BMC Genomics">
        <title>Tools to kill: Genome of one of the most destructive plant pathogenic fungi Macrophomina phaseolina.</title>
        <authorList>
            <person name="Islam M.S."/>
            <person name="Haque M.S."/>
            <person name="Islam M.M."/>
            <person name="Emdad E.M."/>
            <person name="Halim A."/>
            <person name="Hossen Q.M.M."/>
            <person name="Hossain M.Z."/>
            <person name="Ahmed B."/>
            <person name="Rahim S."/>
            <person name="Rahman M.S."/>
            <person name="Alam M.M."/>
            <person name="Hou S."/>
            <person name="Wan X."/>
            <person name="Saito J.A."/>
            <person name="Alam M."/>
        </authorList>
    </citation>
    <scope>NUCLEOTIDE SEQUENCE [LARGE SCALE GENOMIC DNA]</scope>
    <source>
        <strain evidence="2 3">MS6</strain>
    </source>
</reference>
<feature type="region of interest" description="Disordered" evidence="1">
    <location>
        <begin position="26"/>
        <end position="57"/>
    </location>
</feature>
<dbReference type="VEuPathDB" id="FungiDB:MPH_11043"/>
<dbReference type="AlphaFoldDB" id="K2S4E7"/>
<feature type="compositionally biased region" description="Polar residues" evidence="1">
    <location>
        <begin position="47"/>
        <end position="57"/>
    </location>
</feature>
<dbReference type="Proteomes" id="UP000007129">
    <property type="component" value="Unassembled WGS sequence"/>
</dbReference>
<evidence type="ECO:0000313" key="2">
    <source>
        <dbReference type="EMBL" id="EKG11550.1"/>
    </source>
</evidence>
<protein>
    <submittedName>
        <fullName evidence="2">Uncharacterized protein</fullName>
    </submittedName>
</protein>
<name>K2S4E7_MACPH</name>
<comment type="caution">
    <text evidence="2">The sequence shown here is derived from an EMBL/GenBank/DDBJ whole genome shotgun (WGS) entry which is preliminary data.</text>
</comment>
<dbReference type="EMBL" id="AHHD01000467">
    <property type="protein sequence ID" value="EKG11550.1"/>
    <property type="molecule type" value="Genomic_DNA"/>
</dbReference>
<dbReference type="HOGENOM" id="CLU_1777845_0_0_1"/>
<proteinExistence type="predicted"/>
<evidence type="ECO:0000256" key="1">
    <source>
        <dbReference type="SAM" id="MobiDB-lite"/>
    </source>
</evidence>
<organism evidence="2 3">
    <name type="scientific">Macrophomina phaseolina (strain MS6)</name>
    <name type="common">Charcoal rot fungus</name>
    <dbReference type="NCBI Taxonomy" id="1126212"/>
    <lineage>
        <taxon>Eukaryota</taxon>
        <taxon>Fungi</taxon>
        <taxon>Dikarya</taxon>
        <taxon>Ascomycota</taxon>
        <taxon>Pezizomycotina</taxon>
        <taxon>Dothideomycetes</taxon>
        <taxon>Dothideomycetes incertae sedis</taxon>
        <taxon>Botryosphaeriales</taxon>
        <taxon>Botryosphaeriaceae</taxon>
        <taxon>Macrophomina</taxon>
    </lineage>
</organism>
<accession>K2S4E7</accession>
<sequence length="146" mass="15391">MPTPCIAIAWRTRAGCVGACRKPAYPCSSTRSRSSRWSSASPPGWLTGSTSRPSGTGCTSLPCRTSALPSWTSLPALWRSTVRPSGVLSPRCVGAFPSCMRFLTPTCACAGLTVRIKASWPTLPLPCTPPIQAKPPWMLRGSAPSG</sequence>
<gene>
    <name evidence="2" type="ORF">MPH_11043</name>
</gene>
<feature type="compositionally biased region" description="Low complexity" evidence="1">
    <location>
        <begin position="28"/>
        <end position="41"/>
    </location>
</feature>
<evidence type="ECO:0000313" key="3">
    <source>
        <dbReference type="Proteomes" id="UP000007129"/>
    </source>
</evidence>